<evidence type="ECO:0000256" key="1">
    <source>
        <dbReference type="SAM" id="MobiDB-lite"/>
    </source>
</evidence>
<dbReference type="AlphaFoldDB" id="A0A6J4KRN2"/>
<reference evidence="2" key="1">
    <citation type="submission" date="2020-02" db="EMBL/GenBank/DDBJ databases">
        <authorList>
            <person name="Meier V. D."/>
        </authorList>
    </citation>
    <scope>NUCLEOTIDE SEQUENCE</scope>
    <source>
        <strain evidence="2">AVDCRST_MAG61</strain>
    </source>
</reference>
<evidence type="ECO:0000313" key="2">
    <source>
        <dbReference type="EMBL" id="CAA9312237.1"/>
    </source>
</evidence>
<organism evidence="2">
    <name type="scientific">uncultured Friedmanniella sp</name>
    <dbReference type="NCBI Taxonomy" id="335381"/>
    <lineage>
        <taxon>Bacteria</taxon>
        <taxon>Bacillati</taxon>
        <taxon>Actinomycetota</taxon>
        <taxon>Actinomycetes</taxon>
        <taxon>Propionibacteriales</taxon>
        <taxon>Nocardioidaceae</taxon>
        <taxon>Friedmanniella</taxon>
        <taxon>environmental samples</taxon>
    </lineage>
</organism>
<protein>
    <submittedName>
        <fullName evidence="2">Uncharacterized protein</fullName>
    </submittedName>
</protein>
<sequence>MGGGGLCRAEGEEQDQPQERNQDRPAPACRAALTTASRVAATSALSRSSSGAS</sequence>
<dbReference type="EMBL" id="CADCTT010000238">
    <property type="protein sequence ID" value="CAA9312237.1"/>
    <property type="molecule type" value="Genomic_DNA"/>
</dbReference>
<name>A0A6J4KRN2_9ACTN</name>
<accession>A0A6J4KRN2</accession>
<feature type="region of interest" description="Disordered" evidence="1">
    <location>
        <begin position="1"/>
        <end position="28"/>
    </location>
</feature>
<proteinExistence type="predicted"/>
<feature type="non-terminal residue" evidence="2">
    <location>
        <position position="53"/>
    </location>
</feature>
<gene>
    <name evidence="2" type="ORF">AVDCRST_MAG61-1862</name>
</gene>